<comment type="subcellular location">
    <subcellularLocation>
        <location evidence="2">Membrane</location>
        <topology evidence="2">Multi-pass membrane protein</topology>
    </subcellularLocation>
</comment>
<name>A0ABU1JSS8_9PROT</name>
<keyword evidence="7 11" id="KW-0862">Zinc</keyword>
<dbReference type="InterPro" id="IPR001478">
    <property type="entry name" value="PDZ"/>
</dbReference>
<feature type="transmembrane region" description="Helical" evidence="11">
    <location>
        <begin position="107"/>
        <end position="131"/>
    </location>
</feature>
<comment type="cofactor">
    <cofactor evidence="1 11">
        <name>Zn(2+)</name>
        <dbReference type="ChEBI" id="CHEBI:29105"/>
    </cofactor>
</comment>
<keyword evidence="9 11" id="KW-0482">Metalloprotease</keyword>
<dbReference type="EC" id="3.4.24.-" evidence="11"/>
<keyword evidence="8 11" id="KW-1133">Transmembrane helix</keyword>
<dbReference type="Pfam" id="PF17820">
    <property type="entry name" value="PDZ_6"/>
    <property type="match status" value="1"/>
</dbReference>
<evidence type="ECO:0000256" key="11">
    <source>
        <dbReference type="RuleBase" id="RU362031"/>
    </source>
</evidence>
<feature type="domain" description="PDZ" evidence="12">
    <location>
        <begin position="125"/>
        <end position="195"/>
    </location>
</feature>
<keyword evidence="6 11" id="KW-0378">Hydrolase</keyword>
<dbReference type="InterPro" id="IPR041489">
    <property type="entry name" value="PDZ_6"/>
</dbReference>
<proteinExistence type="inferred from homology"/>
<evidence type="ECO:0000259" key="12">
    <source>
        <dbReference type="SMART" id="SM00228"/>
    </source>
</evidence>
<evidence type="ECO:0000256" key="8">
    <source>
        <dbReference type="ARBA" id="ARBA00022989"/>
    </source>
</evidence>
<evidence type="ECO:0000313" key="13">
    <source>
        <dbReference type="EMBL" id="MDR6291338.1"/>
    </source>
</evidence>
<comment type="similarity">
    <text evidence="3 11">Belongs to the peptidase M50B family.</text>
</comment>
<dbReference type="SMART" id="SM00228">
    <property type="entry name" value="PDZ"/>
    <property type="match status" value="1"/>
</dbReference>
<dbReference type="Pfam" id="PF02163">
    <property type="entry name" value="Peptidase_M50"/>
    <property type="match status" value="1"/>
</dbReference>
<keyword evidence="14" id="KW-1185">Reference proteome</keyword>
<dbReference type="NCBIfam" id="TIGR00054">
    <property type="entry name" value="RIP metalloprotease RseP"/>
    <property type="match status" value="1"/>
</dbReference>
<dbReference type="EMBL" id="JAVDPW010000006">
    <property type="protein sequence ID" value="MDR6291338.1"/>
    <property type="molecule type" value="Genomic_DNA"/>
</dbReference>
<sequence length="371" mass="39366">MTLFTYLIPFLVVLTVLVFVHEFGHYWVARRNGVRVETFSIGFGPEIFGRTDRHGTRWKFSLVPLGGYVKMFGDADAASSPATGTLDGMTEDQRAVSFHHKRVGQRAAIAAAGPVANFLFSIVALFFLFMIGGHPFPPAVVGDVSANGAAAQAGIAAGDRITSVDGKAVDRFAELGAAIRGGNGKPVTLGVDRDGKPLSFELTPRQESVPTTDGGTATIWRLGIAADTGPYGVVAAAKMSVSESWAIVSMTASALGQIATGQRGTEDLGGPIRIAQMSGEVYQVGIVALLWFMAILSINLGLINLVPIPMLDGGHLLFCAIEAIRGRPLGARAQEYGFRLGLALVLTLMLFATWNDLVQLRVVAFFKGLVS</sequence>
<reference evidence="13 14" key="1">
    <citation type="submission" date="2023-07" db="EMBL/GenBank/DDBJ databases">
        <title>Sorghum-associated microbial communities from plants grown in Nebraska, USA.</title>
        <authorList>
            <person name="Schachtman D."/>
        </authorList>
    </citation>
    <scope>NUCLEOTIDE SEQUENCE [LARGE SCALE GENOMIC DNA]</scope>
    <source>
        <strain evidence="13 14">584</strain>
    </source>
</reference>
<accession>A0ABU1JSS8</accession>
<protein>
    <recommendedName>
        <fullName evidence="11">Zinc metalloprotease</fullName>
        <ecNumber evidence="11">3.4.24.-</ecNumber>
    </recommendedName>
</protein>
<keyword evidence="11" id="KW-0479">Metal-binding</keyword>
<dbReference type="Gene3D" id="2.30.42.10">
    <property type="match status" value="1"/>
</dbReference>
<dbReference type="InterPro" id="IPR036034">
    <property type="entry name" value="PDZ_sf"/>
</dbReference>
<evidence type="ECO:0000256" key="1">
    <source>
        <dbReference type="ARBA" id="ARBA00001947"/>
    </source>
</evidence>
<comment type="caution">
    <text evidence="13">The sequence shown here is derived from an EMBL/GenBank/DDBJ whole genome shotgun (WGS) entry which is preliminary data.</text>
</comment>
<dbReference type="PANTHER" id="PTHR42837:SF2">
    <property type="entry name" value="MEMBRANE METALLOPROTEASE ARASP2, CHLOROPLASTIC-RELATED"/>
    <property type="match status" value="1"/>
</dbReference>
<organism evidence="13 14">
    <name type="scientific">Inquilinus ginsengisoli</name>
    <dbReference type="NCBI Taxonomy" id="363840"/>
    <lineage>
        <taxon>Bacteria</taxon>
        <taxon>Pseudomonadati</taxon>
        <taxon>Pseudomonadota</taxon>
        <taxon>Alphaproteobacteria</taxon>
        <taxon>Rhodospirillales</taxon>
        <taxon>Rhodospirillaceae</taxon>
        <taxon>Inquilinus</taxon>
    </lineage>
</organism>
<keyword evidence="4 13" id="KW-0645">Protease</keyword>
<evidence type="ECO:0000256" key="6">
    <source>
        <dbReference type="ARBA" id="ARBA00022801"/>
    </source>
</evidence>
<evidence type="ECO:0000313" key="14">
    <source>
        <dbReference type="Proteomes" id="UP001262410"/>
    </source>
</evidence>
<dbReference type="CDD" id="cd06163">
    <property type="entry name" value="S2P-M50_PDZ_RseP-like"/>
    <property type="match status" value="1"/>
</dbReference>
<dbReference type="InterPro" id="IPR004387">
    <property type="entry name" value="Pept_M50_Zn"/>
</dbReference>
<evidence type="ECO:0000256" key="5">
    <source>
        <dbReference type="ARBA" id="ARBA00022692"/>
    </source>
</evidence>
<evidence type="ECO:0000256" key="10">
    <source>
        <dbReference type="ARBA" id="ARBA00023136"/>
    </source>
</evidence>
<keyword evidence="5 11" id="KW-0812">Transmembrane</keyword>
<evidence type="ECO:0000256" key="3">
    <source>
        <dbReference type="ARBA" id="ARBA00007931"/>
    </source>
</evidence>
<feature type="transmembrane region" description="Helical" evidence="11">
    <location>
        <begin position="6"/>
        <end position="28"/>
    </location>
</feature>
<feature type="transmembrane region" description="Helical" evidence="11">
    <location>
        <begin position="281"/>
        <end position="306"/>
    </location>
</feature>
<dbReference type="GO" id="GO:0006508">
    <property type="term" value="P:proteolysis"/>
    <property type="evidence" value="ECO:0007669"/>
    <property type="project" value="UniProtKB-KW"/>
</dbReference>
<dbReference type="GO" id="GO:0008233">
    <property type="term" value="F:peptidase activity"/>
    <property type="evidence" value="ECO:0007669"/>
    <property type="project" value="UniProtKB-KW"/>
</dbReference>
<evidence type="ECO:0000256" key="7">
    <source>
        <dbReference type="ARBA" id="ARBA00022833"/>
    </source>
</evidence>
<dbReference type="PANTHER" id="PTHR42837">
    <property type="entry name" value="REGULATOR OF SIGMA-E PROTEASE RSEP"/>
    <property type="match status" value="1"/>
</dbReference>
<keyword evidence="10 11" id="KW-0472">Membrane</keyword>
<dbReference type="RefSeq" id="WP_309796440.1">
    <property type="nucleotide sequence ID" value="NZ_JAVDPW010000006.1"/>
</dbReference>
<gene>
    <name evidence="13" type="ORF">E9232_003864</name>
</gene>
<evidence type="ECO:0000256" key="2">
    <source>
        <dbReference type="ARBA" id="ARBA00004141"/>
    </source>
</evidence>
<evidence type="ECO:0000256" key="9">
    <source>
        <dbReference type="ARBA" id="ARBA00023049"/>
    </source>
</evidence>
<dbReference type="InterPro" id="IPR008915">
    <property type="entry name" value="Peptidase_M50"/>
</dbReference>
<feature type="transmembrane region" description="Helical" evidence="11">
    <location>
        <begin position="336"/>
        <end position="354"/>
    </location>
</feature>
<dbReference type="Proteomes" id="UP001262410">
    <property type="component" value="Unassembled WGS sequence"/>
</dbReference>
<evidence type="ECO:0000256" key="4">
    <source>
        <dbReference type="ARBA" id="ARBA00022670"/>
    </source>
</evidence>
<dbReference type="SUPFAM" id="SSF50156">
    <property type="entry name" value="PDZ domain-like"/>
    <property type="match status" value="1"/>
</dbReference>